<feature type="signal peptide" evidence="1">
    <location>
        <begin position="1"/>
        <end position="21"/>
    </location>
</feature>
<organism evidence="2 3">
    <name type="scientific">Pseudodesulfovibrio piezophilus (strain DSM 21447 / JCM 15486 / C1TLV30)</name>
    <name type="common">Desulfovibrio piezophilus</name>
    <dbReference type="NCBI Taxonomy" id="1322246"/>
    <lineage>
        <taxon>Bacteria</taxon>
        <taxon>Pseudomonadati</taxon>
        <taxon>Thermodesulfobacteriota</taxon>
        <taxon>Desulfovibrionia</taxon>
        <taxon>Desulfovibrionales</taxon>
        <taxon>Desulfovibrionaceae</taxon>
    </lineage>
</organism>
<evidence type="ECO:0000313" key="3">
    <source>
        <dbReference type="Proteomes" id="UP000011724"/>
    </source>
</evidence>
<reference evidence="3" key="2">
    <citation type="journal article" date="2013" name="Stand. Genomic Sci.">
        <title>Complete genome sequence of Desulfocapsa sulfexigens, a marine deltaproteobacterium specialized in disproportionating inorganic sulfur compounds.</title>
        <authorList>
            <person name="Finster K.W."/>
            <person name="Kjeldsen K.U."/>
            <person name="Kube M."/>
            <person name="Reinhardt R."/>
            <person name="Mussmann M."/>
            <person name="Amann R."/>
            <person name="Schreiber L."/>
        </authorList>
    </citation>
    <scope>NUCLEOTIDE SEQUENCE [LARGE SCALE GENOMIC DNA]</scope>
    <source>
        <strain evidence="3">DSM 10523 / SB164P1</strain>
    </source>
</reference>
<sequence>MKITTVLIPLFILFLCFNAHAHTLYFTLSDDGDNMVELEGMFSNGVMGAGIAVNLYSKEDNALIWKGRTDEFGLCTFERPDKPYEVELDAGPGHQSREDGI</sequence>
<reference evidence="2 3" key="1">
    <citation type="journal article" date="2013" name="PLoS ONE">
        <title>The first genomic and proteomic characterization of a deep-sea sulfate reducer: insights into the piezophilic lifestyle of Desulfovibrio piezophilus.</title>
        <authorList>
            <person name="Pradel N."/>
            <person name="Ji B."/>
            <person name="Gimenez G."/>
            <person name="Talla E."/>
            <person name="Lenoble P."/>
            <person name="Garel M."/>
            <person name="Tamburini C."/>
            <person name="Fourquet P."/>
            <person name="Lebrun R."/>
            <person name="Bertin P."/>
            <person name="Denis Y."/>
            <person name="Pophillat M."/>
            <person name="Barbe V."/>
            <person name="Ollivier B."/>
            <person name="Dolla A."/>
        </authorList>
    </citation>
    <scope>NUCLEOTIDE SEQUENCE [LARGE SCALE GENOMIC DNA]</scope>
    <source>
        <strain evidence="3">DSM 10523 / SB164P1</strain>
    </source>
</reference>
<dbReference type="eggNOG" id="ENOG5030U0Z">
    <property type="taxonomic scope" value="Bacteria"/>
</dbReference>
<evidence type="ECO:0000256" key="1">
    <source>
        <dbReference type="SAM" id="SignalP"/>
    </source>
</evidence>
<evidence type="ECO:0008006" key="4">
    <source>
        <dbReference type="Google" id="ProtNLM"/>
    </source>
</evidence>
<feature type="chain" id="PRO_5004018975" description="DUF4198 domain-containing protein" evidence="1">
    <location>
        <begin position="22"/>
        <end position="101"/>
    </location>
</feature>
<evidence type="ECO:0000313" key="2">
    <source>
        <dbReference type="EMBL" id="CCH47812.1"/>
    </source>
</evidence>
<dbReference type="STRING" id="1322246.BN4_10575"/>
<proteinExistence type="predicted"/>
<gene>
    <name evidence="2" type="ordered locus">BN4_10575</name>
</gene>
<dbReference type="HOGENOM" id="CLU_148087_1_1_7"/>
<protein>
    <recommendedName>
        <fullName evidence="4">DUF4198 domain-containing protein</fullName>
    </recommendedName>
</protein>
<dbReference type="Proteomes" id="UP000011724">
    <property type="component" value="Chromosome"/>
</dbReference>
<dbReference type="KEGG" id="dpi:BN4_10575"/>
<dbReference type="EMBL" id="FO203427">
    <property type="protein sequence ID" value="CCH47812.1"/>
    <property type="molecule type" value="Genomic_DNA"/>
</dbReference>
<accession>M1WQP8</accession>
<dbReference type="PATRIC" id="fig|879567.3.peg.594"/>
<keyword evidence="3" id="KW-1185">Reference proteome</keyword>
<keyword evidence="1" id="KW-0732">Signal</keyword>
<dbReference type="AlphaFoldDB" id="M1WQP8"/>
<name>M1WQP8_PSEP2</name>